<evidence type="ECO:0000256" key="2">
    <source>
        <dbReference type="SAM" id="Phobius"/>
    </source>
</evidence>
<feature type="transmembrane region" description="Helical" evidence="2">
    <location>
        <begin position="6"/>
        <end position="26"/>
    </location>
</feature>
<feature type="coiled-coil region" evidence="1">
    <location>
        <begin position="93"/>
        <end position="120"/>
    </location>
</feature>
<evidence type="ECO:0000313" key="4">
    <source>
        <dbReference type="Proteomes" id="UP000291822"/>
    </source>
</evidence>
<keyword evidence="2" id="KW-0472">Membrane</keyword>
<protein>
    <submittedName>
        <fullName evidence="3">Uncharacterized protein</fullName>
    </submittedName>
</protein>
<evidence type="ECO:0000256" key="1">
    <source>
        <dbReference type="SAM" id="Coils"/>
    </source>
</evidence>
<accession>A0A4R0YXC6</accession>
<organism evidence="3 4">
    <name type="scientific">Dyella soli</name>
    <dbReference type="NCBI Taxonomy" id="522319"/>
    <lineage>
        <taxon>Bacteria</taxon>
        <taxon>Pseudomonadati</taxon>
        <taxon>Pseudomonadota</taxon>
        <taxon>Gammaproteobacteria</taxon>
        <taxon>Lysobacterales</taxon>
        <taxon>Rhodanobacteraceae</taxon>
        <taxon>Dyella</taxon>
    </lineage>
</organism>
<keyword evidence="2" id="KW-0812">Transmembrane</keyword>
<name>A0A4R0YXC6_9GAMM</name>
<proteinExistence type="predicted"/>
<sequence length="164" mass="17837">MENMPIWGWAGILLAMAVAAIIAAMIKRQADSKARALQERVDSLSGEAARLPDAIGRSDRAEKQVGELTESVRAGAAREAALGAQIEEARLSVERLTDTVAERDRALTQLRENLDTLQRTTATTTANLNANSPKLTNSDLSVTVRERALSGRARPWTSCNGRRR</sequence>
<keyword evidence="1" id="KW-0175">Coiled coil</keyword>
<dbReference type="AlphaFoldDB" id="A0A4R0YXC6"/>
<keyword evidence="2" id="KW-1133">Transmembrane helix</keyword>
<keyword evidence="4" id="KW-1185">Reference proteome</keyword>
<evidence type="ECO:0000313" key="3">
    <source>
        <dbReference type="EMBL" id="TCI10144.1"/>
    </source>
</evidence>
<reference evidence="3 4" key="1">
    <citation type="submission" date="2019-02" db="EMBL/GenBank/DDBJ databases">
        <title>Dyella amyloliquefaciens sp. nov., isolated from forest soil.</title>
        <authorList>
            <person name="Gao Z.-H."/>
            <person name="Qiu L.-H."/>
        </authorList>
    </citation>
    <scope>NUCLEOTIDE SEQUENCE [LARGE SCALE GENOMIC DNA]</scope>
    <source>
        <strain evidence="3 4">KACC 12747</strain>
    </source>
</reference>
<dbReference type="RefSeq" id="WP_131407879.1">
    <property type="nucleotide sequence ID" value="NZ_SJTG01000002.1"/>
</dbReference>
<comment type="caution">
    <text evidence="3">The sequence shown here is derived from an EMBL/GenBank/DDBJ whole genome shotgun (WGS) entry which is preliminary data.</text>
</comment>
<dbReference type="EMBL" id="SJTG01000002">
    <property type="protein sequence ID" value="TCI10144.1"/>
    <property type="molecule type" value="Genomic_DNA"/>
</dbReference>
<gene>
    <name evidence="3" type="ORF">EZM97_14595</name>
</gene>
<dbReference type="Proteomes" id="UP000291822">
    <property type="component" value="Unassembled WGS sequence"/>
</dbReference>